<protein>
    <submittedName>
        <fullName evidence="1">Uncharacterized protein</fullName>
    </submittedName>
</protein>
<organism evidence="1 2">
    <name type="scientific">Parthenolecanium corni</name>
    <dbReference type="NCBI Taxonomy" id="536013"/>
    <lineage>
        <taxon>Eukaryota</taxon>
        <taxon>Metazoa</taxon>
        <taxon>Ecdysozoa</taxon>
        <taxon>Arthropoda</taxon>
        <taxon>Hexapoda</taxon>
        <taxon>Insecta</taxon>
        <taxon>Pterygota</taxon>
        <taxon>Neoptera</taxon>
        <taxon>Paraneoptera</taxon>
        <taxon>Hemiptera</taxon>
        <taxon>Sternorrhyncha</taxon>
        <taxon>Coccoidea</taxon>
        <taxon>Coccidae</taxon>
        <taxon>Parthenolecanium</taxon>
    </lineage>
</organism>
<proteinExistence type="predicted"/>
<keyword evidence="2" id="KW-1185">Reference proteome</keyword>
<evidence type="ECO:0000313" key="1">
    <source>
        <dbReference type="EMBL" id="KAK7600825.1"/>
    </source>
</evidence>
<gene>
    <name evidence="1" type="ORF">V9T40_008266</name>
</gene>
<name>A0AAN9TKK3_9HEMI</name>
<dbReference type="Proteomes" id="UP001367676">
    <property type="component" value="Unassembled WGS sequence"/>
</dbReference>
<evidence type="ECO:0000313" key="2">
    <source>
        <dbReference type="Proteomes" id="UP001367676"/>
    </source>
</evidence>
<sequence>MCSKIELADAQSPSSDLYFPDTSLAKIGDPSYASTKIMANGREDEPAVNATRCGRAAADAVECATCRVAVGGGTQREKCEIRRAGGWIRLEGALFRRGCCDKPKRLNSYSGEPLAKVDSRVELLAAGCWLLAAVARLTAPLRTRAHSGLLRVASEQPTDADGGLPRFIDETKAQPEKKGAARRGDFSGAESQRTAAIGCGLRVAVLVATRVEGGTWLLFVVVSLPRWPSKSVQRRRCRLAHSSRLAVLNEAENTASSPVTHHPSPITHLTSSLVTLDSSAANLLVASSRPP</sequence>
<comment type="caution">
    <text evidence="1">The sequence shown here is derived from an EMBL/GenBank/DDBJ whole genome shotgun (WGS) entry which is preliminary data.</text>
</comment>
<dbReference type="AlphaFoldDB" id="A0AAN9TKK3"/>
<reference evidence="1 2" key="1">
    <citation type="submission" date="2024-03" db="EMBL/GenBank/DDBJ databases">
        <title>Adaptation during the transition from Ophiocordyceps entomopathogen to insect associate is accompanied by gene loss and intensified selection.</title>
        <authorList>
            <person name="Ward C.M."/>
            <person name="Onetto C.A."/>
            <person name="Borneman A.R."/>
        </authorList>
    </citation>
    <scope>NUCLEOTIDE SEQUENCE [LARGE SCALE GENOMIC DNA]</scope>
    <source>
        <strain evidence="1">AWRI1</strain>
        <tissue evidence="1">Single Adult Female</tissue>
    </source>
</reference>
<accession>A0AAN9TKK3</accession>
<dbReference type="EMBL" id="JBBCAQ010000010">
    <property type="protein sequence ID" value="KAK7600825.1"/>
    <property type="molecule type" value="Genomic_DNA"/>
</dbReference>